<feature type="binding site" evidence="8 13">
    <location>
        <position position="345"/>
    </location>
    <ligand>
        <name>Zn(2+)</name>
        <dbReference type="ChEBI" id="CHEBI:29105"/>
    </ligand>
</feature>
<dbReference type="GO" id="GO:0008270">
    <property type="term" value="F:zinc ion binding"/>
    <property type="evidence" value="ECO:0007669"/>
    <property type="project" value="UniProtKB-UniRule"/>
</dbReference>
<evidence type="ECO:0000256" key="10">
    <source>
        <dbReference type="PIRSR" id="PIRSR000099-1"/>
    </source>
</evidence>
<dbReference type="GO" id="GO:0000105">
    <property type="term" value="P:L-histidine biosynthetic process"/>
    <property type="evidence" value="ECO:0007669"/>
    <property type="project" value="UniProtKB-UniRule"/>
</dbReference>
<comment type="pathway">
    <text evidence="8">Amino-acid biosynthesis; L-histidine biosynthesis; L-histidine from 5-phospho-alpha-D-ribose 1-diphosphate: step 9/9.</text>
</comment>
<comment type="catalytic activity">
    <reaction evidence="7 8">
        <text>L-histidinol + 2 NAD(+) + H2O = L-histidine + 2 NADH + 3 H(+)</text>
        <dbReference type="Rhea" id="RHEA:20641"/>
        <dbReference type="ChEBI" id="CHEBI:15377"/>
        <dbReference type="ChEBI" id="CHEBI:15378"/>
        <dbReference type="ChEBI" id="CHEBI:57540"/>
        <dbReference type="ChEBI" id="CHEBI:57595"/>
        <dbReference type="ChEBI" id="CHEBI:57699"/>
        <dbReference type="ChEBI" id="CHEBI:57945"/>
        <dbReference type="EC" id="1.1.1.23"/>
    </reaction>
</comment>
<dbReference type="STRING" id="426703.SAMN04488100_11351"/>
<comment type="similarity">
    <text evidence="2 8 9 14">Belongs to the histidinol dehydrogenase family.</text>
</comment>
<feature type="binding site" evidence="8 12">
    <location>
        <position position="243"/>
    </location>
    <ligand>
        <name>substrate</name>
    </ligand>
</feature>
<comment type="function">
    <text evidence="1 8">Catalyzes the sequential NAD-dependent oxidations of L-histidinol to L-histidinaldehyde and then to L-histidine.</text>
</comment>
<dbReference type="PROSITE" id="PS00611">
    <property type="entry name" value="HISOL_DEHYDROGENASE"/>
    <property type="match status" value="1"/>
</dbReference>
<feature type="binding site" evidence="8 12">
    <location>
        <position position="345"/>
    </location>
    <ligand>
        <name>substrate</name>
    </ligand>
</feature>
<dbReference type="Gene3D" id="1.20.5.1300">
    <property type="match status" value="1"/>
</dbReference>
<dbReference type="FunFam" id="3.40.50.1980:FF:000001">
    <property type="entry name" value="Histidinol dehydrogenase"/>
    <property type="match status" value="1"/>
</dbReference>
<dbReference type="Pfam" id="PF00815">
    <property type="entry name" value="Histidinol_dh"/>
    <property type="match status" value="1"/>
</dbReference>
<dbReference type="Proteomes" id="UP000198548">
    <property type="component" value="Unassembled WGS sequence"/>
</dbReference>
<evidence type="ECO:0000256" key="7">
    <source>
        <dbReference type="ARBA" id="ARBA00049489"/>
    </source>
</evidence>
<dbReference type="OrthoDB" id="9805269at2"/>
<dbReference type="GO" id="GO:0005829">
    <property type="term" value="C:cytosol"/>
    <property type="evidence" value="ECO:0007669"/>
    <property type="project" value="TreeGrafter"/>
</dbReference>
<feature type="active site" description="Proton acceptor" evidence="8 10">
    <location>
        <position position="312"/>
    </location>
</feature>
<dbReference type="FunFam" id="3.40.50.1980:FF:000026">
    <property type="entry name" value="Histidinol dehydrogenase"/>
    <property type="match status" value="1"/>
</dbReference>
<evidence type="ECO:0000313" key="18">
    <source>
        <dbReference type="Proteomes" id="UP000321425"/>
    </source>
</evidence>
<feature type="binding site" evidence="8 11">
    <location>
        <position position="114"/>
    </location>
    <ligand>
        <name>NAD(+)</name>
        <dbReference type="ChEBI" id="CHEBI:57540"/>
    </ligand>
</feature>
<dbReference type="InterPro" id="IPR022695">
    <property type="entry name" value="Histidinol_DH_monofunct"/>
</dbReference>
<evidence type="ECO:0000256" key="9">
    <source>
        <dbReference type="PIRNR" id="PIRNR000099"/>
    </source>
</evidence>
<evidence type="ECO:0000256" key="2">
    <source>
        <dbReference type="ARBA" id="ARBA00010178"/>
    </source>
</evidence>
<dbReference type="InterPro" id="IPR016161">
    <property type="entry name" value="Ald_DH/histidinol_DH"/>
</dbReference>
<dbReference type="HAMAP" id="MF_01024">
    <property type="entry name" value="HisD"/>
    <property type="match status" value="1"/>
</dbReference>
<evidence type="ECO:0000256" key="6">
    <source>
        <dbReference type="ARBA" id="ARBA00023002"/>
    </source>
</evidence>
<feature type="active site" description="Proton acceptor" evidence="8 10">
    <location>
        <position position="311"/>
    </location>
</feature>
<dbReference type="AlphaFoldDB" id="A0A1H7TNT9"/>
<feature type="binding site" evidence="8 13">
    <location>
        <position position="246"/>
    </location>
    <ligand>
        <name>Zn(2+)</name>
        <dbReference type="ChEBI" id="CHEBI:29105"/>
    </ligand>
</feature>
<dbReference type="Gene3D" id="3.40.50.1980">
    <property type="entry name" value="Nitrogenase molybdenum iron protein domain"/>
    <property type="match status" value="2"/>
</dbReference>
<keyword evidence="6 8" id="KW-0560">Oxidoreductase</keyword>
<dbReference type="GO" id="GO:0004399">
    <property type="term" value="F:histidinol dehydrogenase activity"/>
    <property type="evidence" value="ECO:0007669"/>
    <property type="project" value="UniProtKB-UniRule"/>
</dbReference>
<reference evidence="16 17" key="1">
    <citation type="submission" date="2016-10" db="EMBL/GenBank/DDBJ databases">
        <authorList>
            <person name="de Groot N.N."/>
        </authorList>
    </citation>
    <scope>NUCLEOTIDE SEQUENCE [LARGE SCALE GENOMIC DNA]</scope>
    <source>
        <strain evidence="16 17">DSM 19182</strain>
    </source>
</reference>
<dbReference type="GO" id="GO:0051287">
    <property type="term" value="F:NAD binding"/>
    <property type="evidence" value="ECO:0007669"/>
    <property type="project" value="InterPro"/>
</dbReference>
<dbReference type="CDD" id="cd06572">
    <property type="entry name" value="Histidinol_dh"/>
    <property type="match status" value="1"/>
</dbReference>
<dbReference type="EMBL" id="BJUX01000002">
    <property type="protein sequence ID" value="GEK88183.1"/>
    <property type="molecule type" value="Genomic_DNA"/>
</dbReference>
<sequence length="416" mass="45533">MYTFNSFKEVIASTNKTDWDKLKQVMTIIQSVQENKDQALYDYSETFVNVKLDTLEVMQTELESAYHAIEDELRTSLELAYQNIWDYQQSIKISDGKTSELYQKVHPLNRVGIYVPGGTAPLVSTVLMTAVLAKVAGVNEIIVTTPPQKGGVNQAILAACHIAKVDRVFQVGGAQAIAALAYGTESIPAVDKIAGPGNQYVALAKKMVYGDVGIDSIAGPSEIVVVADEDTRADYVAYDLLAQAEHDVLARTFLISESKEKLEEIQQKVDDLVDDQPRTAIIKTSLRDHHYSILTADKEETIDCVNTIAGEHVSIQTKDASSYIDRINTAGALFIGDYSPEAIGDYVAGPSHVLPTGGTARFSSGLTVNDFLRTNSIIALKEESFKHMAPSGMRLALEESLQAHHDSLACRMEENK</sequence>
<dbReference type="PRINTS" id="PR00083">
    <property type="entry name" value="HOLDHDRGNASE"/>
</dbReference>
<gene>
    <name evidence="8 15" type="primary">hisD</name>
    <name evidence="15" type="ORF">APU01nite_02220</name>
    <name evidence="16" type="ORF">SAMN04488100_11351</name>
</gene>
<dbReference type="PANTHER" id="PTHR21256:SF2">
    <property type="entry name" value="HISTIDINE BIOSYNTHESIS TRIFUNCTIONAL PROTEIN"/>
    <property type="match status" value="1"/>
</dbReference>
<name>A0A1H7TNT9_9LACT</name>
<dbReference type="Proteomes" id="UP000321425">
    <property type="component" value="Unassembled WGS sequence"/>
</dbReference>
<feature type="binding site" evidence="8 12">
    <location>
        <position position="221"/>
    </location>
    <ligand>
        <name>substrate</name>
    </ligand>
</feature>
<evidence type="ECO:0000256" key="13">
    <source>
        <dbReference type="PIRSR" id="PIRSR000099-4"/>
    </source>
</evidence>
<keyword evidence="5 8" id="KW-0862">Zinc</keyword>
<evidence type="ECO:0000256" key="8">
    <source>
        <dbReference type="HAMAP-Rule" id="MF_01024"/>
    </source>
</evidence>
<evidence type="ECO:0000256" key="11">
    <source>
        <dbReference type="PIRSR" id="PIRSR000099-2"/>
    </source>
</evidence>
<keyword evidence="8 11" id="KW-0520">NAD</keyword>
<dbReference type="InterPro" id="IPR012131">
    <property type="entry name" value="Hstdl_DH"/>
</dbReference>
<evidence type="ECO:0000256" key="1">
    <source>
        <dbReference type="ARBA" id="ARBA00003850"/>
    </source>
</evidence>
<dbReference type="PANTHER" id="PTHR21256">
    <property type="entry name" value="HISTIDINOL DEHYDROGENASE HDH"/>
    <property type="match status" value="1"/>
</dbReference>
<accession>A0A1H7TNT9</accession>
<evidence type="ECO:0000256" key="12">
    <source>
        <dbReference type="PIRSR" id="PIRSR000099-3"/>
    </source>
</evidence>
<feature type="binding site" evidence="8 11">
    <location>
        <position position="198"/>
    </location>
    <ligand>
        <name>NAD(+)</name>
        <dbReference type="ChEBI" id="CHEBI:57540"/>
    </ligand>
</feature>
<dbReference type="SUPFAM" id="SSF53720">
    <property type="entry name" value="ALDH-like"/>
    <property type="match status" value="1"/>
</dbReference>
<keyword evidence="8" id="KW-0028">Amino-acid biosynthesis</keyword>
<keyword evidence="18" id="KW-1185">Reference proteome</keyword>
<evidence type="ECO:0000313" key="16">
    <source>
        <dbReference type="EMBL" id="SEL86363.1"/>
    </source>
</evidence>
<organism evidence="16 17">
    <name type="scientific">Alkalibacterium putridalgicola</name>
    <dbReference type="NCBI Taxonomy" id="426703"/>
    <lineage>
        <taxon>Bacteria</taxon>
        <taxon>Bacillati</taxon>
        <taxon>Bacillota</taxon>
        <taxon>Bacilli</taxon>
        <taxon>Lactobacillales</taxon>
        <taxon>Carnobacteriaceae</taxon>
        <taxon>Alkalibacterium</taxon>
    </lineage>
</organism>
<keyword evidence="4 8" id="KW-0479">Metal-binding</keyword>
<keyword evidence="8" id="KW-0368">Histidine biosynthesis</keyword>
<feature type="binding site" evidence="8 13">
    <location>
        <position position="243"/>
    </location>
    <ligand>
        <name>Zn(2+)</name>
        <dbReference type="ChEBI" id="CHEBI:29105"/>
    </ligand>
</feature>
<dbReference type="EC" id="1.1.1.23" evidence="3 8"/>
<evidence type="ECO:0000256" key="4">
    <source>
        <dbReference type="ARBA" id="ARBA00022723"/>
    </source>
</evidence>
<dbReference type="UniPathway" id="UPA00031">
    <property type="reaction ID" value="UER00014"/>
</dbReference>
<dbReference type="InterPro" id="IPR001692">
    <property type="entry name" value="Histidinol_DH_CS"/>
</dbReference>
<evidence type="ECO:0000256" key="5">
    <source>
        <dbReference type="ARBA" id="ARBA00022833"/>
    </source>
</evidence>
<feature type="binding site" evidence="8 12">
    <location>
        <position position="404"/>
    </location>
    <ligand>
        <name>substrate</name>
    </ligand>
</feature>
<feature type="binding site" evidence="8 13">
    <location>
        <position position="404"/>
    </location>
    <ligand>
        <name>Zn(2+)</name>
        <dbReference type="ChEBI" id="CHEBI:29105"/>
    </ligand>
</feature>
<reference evidence="15 18" key="2">
    <citation type="submission" date="2019-07" db="EMBL/GenBank/DDBJ databases">
        <title>Whole genome shotgun sequence of Alkalibacterium putridalgicola NBRC 103243.</title>
        <authorList>
            <person name="Hosoyama A."/>
            <person name="Uohara A."/>
            <person name="Ohji S."/>
            <person name="Ichikawa N."/>
        </authorList>
    </citation>
    <scope>NUCLEOTIDE SEQUENCE [LARGE SCALE GENOMIC DNA]</scope>
    <source>
        <strain evidence="15 18">NBRC 103243</strain>
    </source>
</reference>
<feature type="binding site" evidence="8 12">
    <location>
        <position position="312"/>
    </location>
    <ligand>
        <name>substrate</name>
    </ligand>
</feature>
<protein>
    <recommendedName>
        <fullName evidence="3 8">Histidinol dehydrogenase</fullName>
        <shortName evidence="8">HDH</shortName>
        <ecNumber evidence="3 8">1.1.1.23</ecNumber>
    </recommendedName>
</protein>
<feature type="binding site" evidence="8 12">
    <location>
        <position position="399"/>
    </location>
    <ligand>
        <name>substrate</name>
    </ligand>
</feature>
<dbReference type="PIRSF" id="PIRSF000099">
    <property type="entry name" value="Histidinol_dh"/>
    <property type="match status" value="1"/>
</dbReference>
<evidence type="ECO:0000313" key="15">
    <source>
        <dbReference type="EMBL" id="GEK88183.1"/>
    </source>
</evidence>
<evidence type="ECO:0000313" key="17">
    <source>
        <dbReference type="Proteomes" id="UP000198548"/>
    </source>
</evidence>
<dbReference type="RefSeq" id="WP_091488020.1">
    <property type="nucleotide sequence ID" value="NZ_BJUX01000002.1"/>
</dbReference>
<feature type="binding site" evidence="8 12">
    <location>
        <position position="246"/>
    </location>
    <ligand>
        <name>substrate</name>
    </ligand>
</feature>
<feature type="binding site" evidence="8 11">
    <location>
        <position position="175"/>
    </location>
    <ligand>
        <name>NAD(+)</name>
        <dbReference type="ChEBI" id="CHEBI:57540"/>
    </ligand>
</feature>
<proteinExistence type="inferred from homology"/>
<dbReference type="EMBL" id="FOBL01000013">
    <property type="protein sequence ID" value="SEL86363.1"/>
    <property type="molecule type" value="Genomic_DNA"/>
</dbReference>
<comment type="cofactor">
    <cofactor evidence="8 13">
        <name>Zn(2+)</name>
        <dbReference type="ChEBI" id="CHEBI:29105"/>
    </cofactor>
    <text evidence="8 13">Binds 1 zinc ion per subunit.</text>
</comment>
<evidence type="ECO:0000256" key="3">
    <source>
        <dbReference type="ARBA" id="ARBA00012965"/>
    </source>
</evidence>
<dbReference type="NCBIfam" id="TIGR00069">
    <property type="entry name" value="hisD"/>
    <property type="match status" value="1"/>
</dbReference>
<evidence type="ECO:0000256" key="14">
    <source>
        <dbReference type="RuleBase" id="RU004175"/>
    </source>
</evidence>